<dbReference type="EMBL" id="PVOB01000065">
    <property type="protein sequence ID" value="PRO95344.1"/>
    <property type="molecule type" value="Genomic_DNA"/>
</dbReference>
<dbReference type="KEGG" id="lpg:BB562_12530"/>
<evidence type="ECO:0000313" key="3">
    <source>
        <dbReference type="EMBL" id="RMW43362.1"/>
    </source>
</evidence>
<dbReference type="Proteomes" id="UP000238378">
    <property type="component" value="Unassembled WGS sequence"/>
</dbReference>
<proteinExistence type="predicted"/>
<evidence type="ECO:0008006" key="8">
    <source>
        <dbReference type="Google" id="ProtNLM"/>
    </source>
</evidence>
<reference evidence="6 7" key="2">
    <citation type="submission" date="2018-10" db="EMBL/GenBank/DDBJ databases">
        <title>Genome sequences of five Lactobacillus pentosus strains isolated from brines of traditionally fermented spanish-style green table olives and differences between them.</title>
        <authorList>
            <person name="Jimenez Diaz R."/>
        </authorList>
    </citation>
    <scope>NUCLEOTIDE SEQUENCE [LARGE SCALE GENOMIC DNA]</scope>
    <source>
        <strain evidence="3 6">IG10</strain>
        <strain evidence="4 7">IG8</strain>
    </source>
</reference>
<dbReference type="OrthoDB" id="1693224at2"/>
<reference evidence="2 5" key="1">
    <citation type="submission" date="2018-03" db="EMBL/GenBank/DDBJ databases">
        <title>Draft Genome Sequences of six Lactobacillus pentosus Strains Isolated from Brines of Traditionally Fermented Spanish-Style Green Table Olives.</title>
        <authorList>
            <person name="Calero-Delgado B."/>
            <person name="Martin-Platero A.M."/>
            <person name="Perez-Pulido A.J."/>
            <person name="Benitez-Cabello A."/>
            <person name="Casimiro-Soriguer C.S."/>
            <person name="Martinez-Bueno M."/>
            <person name="Arroyo-Lopez F.N."/>
            <person name="Rodriguez-Gomez F."/>
            <person name="Bautista-Gallego J."/>
            <person name="Garrido-Fernandez A."/>
            <person name="Jimenez-Diaz R."/>
        </authorList>
    </citation>
    <scope>NUCLEOTIDE SEQUENCE [LARGE SCALE GENOMIC DNA]</scope>
    <source>
        <strain evidence="2 5">IG2</strain>
    </source>
</reference>
<protein>
    <recommendedName>
        <fullName evidence="8">MORN motif family protein</fullName>
    </recommendedName>
</protein>
<evidence type="ECO:0000313" key="6">
    <source>
        <dbReference type="Proteomes" id="UP000276249"/>
    </source>
</evidence>
<dbReference type="Proteomes" id="UP000276249">
    <property type="component" value="Unassembled WGS sequence"/>
</dbReference>
<sequence length="127" mass="14069">MGKIRSRMIFEIITIVGIIAFAVISLMPATTEKQSVRLDHGRMSYNGAVFKHKFDGRGTLQVQKQGRYVGHFDNGRFEGPGEFIAPSGWRLQGNFDKGELSGVVKLHIGNKTYAQKITADGKLENAD</sequence>
<dbReference type="EMBL" id="RDCJ01000114">
    <property type="protein sequence ID" value="RMW43362.1"/>
    <property type="molecule type" value="Genomic_DNA"/>
</dbReference>
<name>A0A241RN05_LACPE</name>
<organism evidence="4 7">
    <name type="scientific">Lactiplantibacillus pentosus</name>
    <name type="common">Lactobacillus pentosus</name>
    <dbReference type="NCBI Taxonomy" id="1589"/>
    <lineage>
        <taxon>Bacteria</taxon>
        <taxon>Bacillati</taxon>
        <taxon>Bacillota</taxon>
        <taxon>Bacilli</taxon>
        <taxon>Lactobacillales</taxon>
        <taxon>Lactobacillaceae</taxon>
        <taxon>Lactiplantibacillus</taxon>
    </lineage>
</organism>
<keyword evidence="1" id="KW-0472">Membrane</keyword>
<dbReference type="Gene3D" id="2.20.110.10">
    <property type="entry name" value="Histone H3 K4-specific methyltransferase SET7/9 N-terminal domain"/>
    <property type="match status" value="1"/>
</dbReference>
<feature type="transmembrane region" description="Helical" evidence="1">
    <location>
        <begin position="12"/>
        <end position="30"/>
    </location>
</feature>
<evidence type="ECO:0000256" key="1">
    <source>
        <dbReference type="SAM" id="Phobius"/>
    </source>
</evidence>
<evidence type="ECO:0000313" key="4">
    <source>
        <dbReference type="EMBL" id="RMW52039.1"/>
    </source>
</evidence>
<dbReference type="InterPro" id="IPR014590">
    <property type="entry name" value="UCP034300_MORN_rpt-cont"/>
</dbReference>
<evidence type="ECO:0000313" key="2">
    <source>
        <dbReference type="EMBL" id="PRO95344.1"/>
    </source>
</evidence>
<dbReference type="RefSeq" id="WP_050339040.1">
    <property type="nucleotide sequence ID" value="NZ_CP162863.1"/>
</dbReference>
<comment type="caution">
    <text evidence="4">The sequence shown here is derived from an EMBL/GenBank/DDBJ whole genome shotgun (WGS) entry which is preliminary data.</text>
</comment>
<gene>
    <name evidence="2" type="ORF">C6Y08_05090</name>
    <name evidence="4" type="ORF">D6U17_16055</name>
    <name evidence="3" type="ORF">D6U18_16045</name>
</gene>
<dbReference type="SUPFAM" id="SSF82185">
    <property type="entry name" value="Histone H3 K4-specific methyltransferase SET7/9 N-terminal domain"/>
    <property type="match status" value="1"/>
</dbReference>
<keyword evidence="1" id="KW-0812">Transmembrane</keyword>
<accession>A0A241RN05</accession>
<dbReference type="EMBL" id="RDCL01000095">
    <property type="protein sequence ID" value="RMW52039.1"/>
    <property type="molecule type" value="Genomic_DNA"/>
</dbReference>
<dbReference type="PIRSF" id="PIRSF034300">
    <property type="entry name" value="UCP034300"/>
    <property type="match status" value="1"/>
</dbReference>
<dbReference type="Proteomes" id="UP000281061">
    <property type="component" value="Unassembled WGS sequence"/>
</dbReference>
<evidence type="ECO:0000313" key="7">
    <source>
        <dbReference type="Proteomes" id="UP000281061"/>
    </source>
</evidence>
<keyword evidence="1" id="KW-1133">Transmembrane helix</keyword>
<dbReference type="AlphaFoldDB" id="A0A241RN05"/>
<keyword evidence="5" id="KW-1185">Reference proteome</keyword>
<evidence type="ECO:0000313" key="5">
    <source>
        <dbReference type="Proteomes" id="UP000238378"/>
    </source>
</evidence>